<evidence type="ECO:0000313" key="6">
    <source>
        <dbReference type="Proteomes" id="UP000604825"/>
    </source>
</evidence>
<feature type="signal peptide" evidence="3">
    <location>
        <begin position="1"/>
        <end position="24"/>
    </location>
</feature>
<comment type="caution">
    <text evidence="5">The sequence shown here is derived from an EMBL/GenBank/DDBJ whole genome shotgun (WGS) entry which is preliminary data.</text>
</comment>
<evidence type="ECO:0000313" key="5">
    <source>
        <dbReference type="EMBL" id="CAD6235941.1"/>
    </source>
</evidence>
<dbReference type="Proteomes" id="UP000604825">
    <property type="component" value="Unassembled WGS sequence"/>
</dbReference>
<protein>
    <recommendedName>
        <fullName evidence="4">Bowman-Birk serine protease inhibitors family domain-containing protein</fullName>
    </recommendedName>
</protein>
<dbReference type="EMBL" id="CAJGYO010000006">
    <property type="protein sequence ID" value="CAD6235941.1"/>
    <property type="molecule type" value="Genomic_DNA"/>
</dbReference>
<dbReference type="AlphaFoldDB" id="A0A811P3G0"/>
<feature type="domain" description="Bowman-Birk serine protease inhibitors family" evidence="4">
    <location>
        <begin position="38"/>
        <end position="53"/>
    </location>
</feature>
<dbReference type="OrthoDB" id="666959at2759"/>
<evidence type="ECO:0000256" key="1">
    <source>
        <dbReference type="ARBA" id="ARBA00022690"/>
    </source>
</evidence>
<dbReference type="Pfam" id="PF00228">
    <property type="entry name" value="Bowman-Birk_leg"/>
    <property type="match status" value="1"/>
</dbReference>
<dbReference type="InterPro" id="IPR035995">
    <property type="entry name" value="Bowman-Birk_prot_inh"/>
</dbReference>
<proteinExistence type="predicted"/>
<dbReference type="GO" id="GO:0004867">
    <property type="term" value="F:serine-type endopeptidase inhibitor activity"/>
    <property type="evidence" value="ECO:0007669"/>
    <property type="project" value="InterPro"/>
</dbReference>
<sequence>MRPQVLLVALVVFAVLVALPLGKAHEEEEGVDASRWPCCDDCGICTRSQPPTYAIDRDMTISL</sequence>
<keyword evidence="3" id="KW-0732">Signal</keyword>
<gene>
    <name evidence="5" type="ORF">NCGR_LOCUS24010</name>
</gene>
<accession>A0A811P3G0</accession>
<dbReference type="InterPro" id="IPR000877">
    <property type="entry name" value="Prot_inh_BBI"/>
</dbReference>
<organism evidence="5 6">
    <name type="scientific">Miscanthus lutarioriparius</name>
    <dbReference type="NCBI Taxonomy" id="422564"/>
    <lineage>
        <taxon>Eukaryota</taxon>
        <taxon>Viridiplantae</taxon>
        <taxon>Streptophyta</taxon>
        <taxon>Embryophyta</taxon>
        <taxon>Tracheophyta</taxon>
        <taxon>Spermatophyta</taxon>
        <taxon>Magnoliopsida</taxon>
        <taxon>Liliopsida</taxon>
        <taxon>Poales</taxon>
        <taxon>Poaceae</taxon>
        <taxon>PACMAD clade</taxon>
        <taxon>Panicoideae</taxon>
        <taxon>Andropogonodae</taxon>
        <taxon>Andropogoneae</taxon>
        <taxon>Saccharinae</taxon>
        <taxon>Miscanthus</taxon>
    </lineage>
</organism>
<keyword evidence="1" id="KW-0646">Protease inhibitor</keyword>
<evidence type="ECO:0000256" key="2">
    <source>
        <dbReference type="ARBA" id="ARBA00023157"/>
    </source>
</evidence>
<evidence type="ECO:0000256" key="3">
    <source>
        <dbReference type="SAM" id="SignalP"/>
    </source>
</evidence>
<dbReference type="GO" id="GO:0005576">
    <property type="term" value="C:extracellular region"/>
    <property type="evidence" value="ECO:0007669"/>
    <property type="project" value="InterPro"/>
</dbReference>
<feature type="chain" id="PRO_5032796405" description="Bowman-Birk serine protease inhibitors family domain-containing protein" evidence="3">
    <location>
        <begin position="25"/>
        <end position="63"/>
    </location>
</feature>
<keyword evidence="6" id="KW-1185">Reference proteome</keyword>
<reference evidence="5" key="1">
    <citation type="submission" date="2020-10" db="EMBL/GenBank/DDBJ databases">
        <authorList>
            <person name="Han B."/>
            <person name="Lu T."/>
            <person name="Zhao Q."/>
            <person name="Huang X."/>
            <person name="Zhao Y."/>
        </authorList>
    </citation>
    <scope>NUCLEOTIDE SEQUENCE</scope>
</reference>
<keyword evidence="2" id="KW-1015">Disulfide bond</keyword>
<evidence type="ECO:0000259" key="4">
    <source>
        <dbReference type="Pfam" id="PF00228"/>
    </source>
</evidence>
<dbReference type="Gene3D" id="2.10.69.10">
    <property type="entry name" value="Cysteine Protease (Bromelain) Inhibitor, subunit H"/>
    <property type="match status" value="1"/>
</dbReference>
<dbReference type="SUPFAM" id="SSF57247">
    <property type="entry name" value="Bowman-Birk inhibitor, BBI"/>
    <property type="match status" value="1"/>
</dbReference>
<name>A0A811P3G0_9POAL</name>